<feature type="region of interest" description="Disordered" evidence="5">
    <location>
        <begin position="651"/>
        <end position="771"/>
    </location>
</feature>
<evidence type="ECO:0000256" key="5">
    <source>
        <dbReference type="SAM" id="MobiDB-lite"/>
    </source>
</evidence>
<dbReference type="InterPro" id="IPR020472">
    <property type="entry name" value="WD40_PAC1"/>
</dbReference>
<keyword evidence="3" id="KW-0677">Repeat</keyword>
<evidence type="ECO:0000313" key="7">
    <source>
        <dbReference type="Proteomes" id="UP000615446"/>
    </source>
</evidence>
<accession>A0A8H3M7S1</accession>
<dbReference type="EMBL" id="BLAL01000278">
    <property type="protein sequence ID" value="GES99091.1"/>
    <property type="molecule type" value="Genomic_DNA"/>
</dbReference>
<proteinExistence type="inferred from homology"/>
<evidence type="ECO:0000256" key="3">
    <source>
        <dbReference type="ARBA" id="ARBA00022737"/>
    </source>
</evidence>
<dbReference type="GO" id="GO:0043130">
    <property type="term" value="F:ubiquitin binding"/>
    <property type="evidence" value="ECO:0007669"/>
    <property type="project" value="TreeGrafter"/>
</dbReference>
<feature type="compositionally biased region" description="Polar residues" evidence="5">
    <location>
        <begin position="700"/>
        <end position="713"/>
    </location>
</feature>
<gene>
    <name evidence="6" type="ORF">RCL2_002561000</name>
</gene>
<comment type="similarity">
    <text evidence="1">Belongs to the WD repeat WDR48 family.</text>
</comment>
<comment type="caution">
    <text evidence="6">The sequence shown here is derived from an EMBL/GenBank/DDBJ whole genome shotgun (WGS) entry which is preliminary data.</text>
</comment>
<dbReference type="PRINTS" id="PR00320">
    <property type="entry name" value="GPROTEINBRPT"/>
</dbReference>
<dbReference type="InterPro" id="IPR051246">
    <property type="entry name" value="WDR48"/>
</dbReference>
<dbReference type="PROSITE" id="PS50294">
    <property type="entry name" value="WD_REPEATS_REGION"/>
    <property type="match status" value="3"/>
</dbReference>
<evidence type="ECO:0000256" key="4">
    <source>
        <dbReference type="PROSITE-ProRule" id="PRU00221"/>
    </source>
</evidence>
<feature type="region of interest" description="Disordered" evidence="5">
    <location>
        <begin position="789"/>
        <end position="867"/>
    </location>
</feature>
<feature type="repeat" description="WD" evidence="4">
    <location>
        <begin position="277"/>
        <end position="318"/>
    </location>
</feature>
<feature type="region of interest" description="Disordered" evidence="5">
    <location>
        <begin position="1034"/>
        <end position="1057"/>
    </location>
</feature>
<dbReference type="SUPFAM" id="SSF50978">
    <property type="entry name" value="WD40 repeat-like"/>
    <property type="match status" value="1"/>
</dbReference>
<feature type="repeat" description="WD" evidence="4">
    <location>
        <begin position="170"/>
        <end position="211"/>
    </location>
</feature>
<dbReference type="PANTHER" id="PTHR19862:SF14">
    <property type="entry name" value="WD REPEAT-CONTAINING PROTEIN 48"/>
    <property type="match status" value="1"/>
</dbReference>
<dbReference type="InterPro" id="IPR021772">
    <property type="entry name" value="WDR48/Bun107"/>
</dbReference>
<dbReference type="InterPro" id="IPR001680">
    <property type="entry name" value="WD40_rpt"/>
</dbReference>
<dbReference type="CDD" id="cd00200">
    <property type="entry name" value="WD40"/>
    <property type="match status" value="1"/>
</dbReference>
<dbReference type="Pfam" id="PF00400">
    <property type="entry name" value="WD40"/>
    <property type="match status" value="5"/>
</dbReference>
<keyword evidence="2 4" id="KW-0853">WD repeat</keyword>
<evidence type="ECO:0000256" key="2">
    <source>
        <dbReference type="ARBA" id="ARBA00022574"/>
    </source>
</evidence>
<evidence type="ECO:0000256" key="1">
    <source>
        <dbReference type="ARBA" id="ARBA00006917"/>
    </source>
</evidence>
<reference evidence="6" key="1">
    <citation type="submission" date="2019-10" db="EMBL/GenBank/DDBJ databases">
        <title>Conservation and host-specific expression of non-tandemly repeated heterogenous ribosome RNA gene in arbuscular mycorrhizal fungi.</title>
        <authorList>
            <person name="Maeda T."/>
            <person name="Kobayashi Y."/>
            <person name="Nakagawa T."/>
            <person name="Ezawa T."/>
            <person name="Yamaguchi K."/>
            <person name="Bino T."/>
            <person name="Nishimoto Y."/>
            <person name="Shigenobu S."/>
            <person name="Kawaguchi M."/>
        </authorList>
    </citation>
    <scope>NUCLEOTIDE SEQUENCE</scope>
    <source>
        <strain evidence="6">HR1</strain>
    </source>
</reference>
<feature type="compositionally biased region" description="Low complexity" evidence="5">
    <location>
        <begin position="736"/>
        <end position="758"/>
    </location>
</feature>
<dbReference type="PROSITE" id="PS50082">
    <property type="entry name" value="WD_REPEATS_2"/>
    <property type="match status" value="4"/>
</dbReference>
<sequence length="1114" mass="123803">MRRAAKRKVSYVITHNKDDHGHLLGINSLALDTTTLNSSGNPRGILYSAGRDGVINSWDLHLPLRKQTMPRYNNLNGINKVEEDKSKEKVNDDDNVPLQKFDDENNWEIDEVALSSQPTPKSTFRQSFQSHTDWVNDIILCHNNETLISCSSDRTMKLWHPHKTSAPYTIGYHTDYIKALAYASGPGWVASGGFDRKIALWDVKECRPLSSSGSSVSNLLGLSGKDFQPIATIAETSPKSSIYALACNSSGSVLVSGSPEKVIKVWDPKSGKRITKLLGHTDNIRALLISDDGELILSGSSDTTIKLWSLSSQRCINTFTIHSDSVWSLYSDHPRLEVFYSGSKDGLITRTDYSGCEEISDGECVAICKEDAGIVKFVTFDNKYIWTATYDSSIKRWQDIPMRKNRRKISVSSSVGVSDLPPSQNSSQIPSSSLIKLTSAVTSSPTHTISLSPPITAPDSEVATIYSVPIDDHYIDTDYEDPIPVREKADHIIEGQHGLIKYVMLNNRRNILTLDNSGEVTLWDIIKCVRVKVFGKCNIDEIAQEVNTPESIPNWCSVDTRIGALTVHLDESKCFDAEMYADEAGLPDDIEVRDDQRINLGKWVLRYLFENFTQAEIQTYEEIQQQRQFMQQQRQGNSLFTTQINVNIPPQAATSTTCTSPTTTNPNPISGNINPLIPQSPTTPLAAFTTGPFTAPATTNSQQSDYFSGSHHLNSPTTSPTTPPSNPSNKIPEGENTNNNGNNTDASTSTNSSVVTTTIQPPPPAFVSQNTNNSASISFMNKFKHTFRAGKISRNDSKPEETSNNDGNNAGNATSNSKNTTTTSSNEAKQRQSQEENTTQKQQTNDDTTVTSLSSSQNIPTPTLYHHPHHPHHYYPIRQMHPLIQPPFATFPLNETPELQIPEHTTVIISEESHEASTSVDLYRGTVGDMERDAEIIEQKAPTWLIEFLIKNKIPAKEPIKISFILKPHEGSELDELPNGNARLTANRMLRARKILAYIVEKLELDQPPINDGNPETESTATNEYLEKALNDSTEANNNDQEADNTGQSATKAEEKNNAMKPELWLELICQDQVLSPTMTLATIKSHMWKFSGDLTMTYRLRMKNIKRVCIKLS</sequence>
<dbReference type="AlphaFoldDB" id="A0A8H3M7S1"/>
<dbReference type="InterPro" id="IPR015943">
    <property type="entry name" value="WD40/YVTN_repeat-like_dom_sf"/>
</dbReference>
<protein>
    <submittedName>
        <fullName evidence="6">WD40 repeat-like protein</fullName>
    </submittedName>
</protein>
<dbReference type="Gene3D" id="2.130.10.10">
    <property type="entry name" value="YVTN repeat-like/Quinoprotein amine dehydrogenase"/>
    <property type="match status" value="2"/>
</dbReference>
<dbReference type="GO" id="GO:0000724">
    <property type="term" value="P:double-strand break repair via homologous recombination"/>
    <property type="evidence" value="ECO:0007669"/>
    <property type="project" value="TreeGrafter"/>
</dbReference>
<feature type="compositionally biased region" description="Polar residues" evidence="5">
    <location>
        <begin position="850"/>
        <end position="861"/>
    </location>
</feature>
<feature type="compositionally biased region" description="Low complexity" evidence="5">
    <location>
        <begin position="654"/>
        <end position="699"/>
    </location>
</feature>
<dbReference type="Proteomes" id="UP000615446">
    <property type="component" value="Unassembled WGS sequence"/>
</dbReference>
<dbReference type="PROSITE" id="PS00678">
    <property type="entry name" value="WD_REPEATS_1"/>
    <property type="match status" value="1"/>
</dbReference>
<evidence type="ECO:0000313" key="6">
    <source>
        <dbReference type="EMBL" id="GES99091.1"/>
    </source>
</evidence>
<feature type="compositionally biased region" description="Polar residues" evidence="5">
    <location>
        <begin position="1034"/>
        <end position="1051"/>
    </location>
</feature>
<dbReference type="OrthoDB" id="2421129at2759"/>
<feature type="repeat" description="WD" evidence="4">
    <location>
        <begin position="128"/>
        <end position="159"/>
    </location>
</feature>
<dbReference type="PANTHER" id="PTHR19862">
    <property type="entry name" value="WD REPEAT-CONTAINING PROTEIN 48"/>
    <property type="match status" value="1"/>
</dbReference>
<feature type="compositionally biased region" description="Low complexity" evidence="5">
    <location>
        <begin position="802"/>
        <end position="826"/>
    </location>
</feature>
<feature type="compositionally biased region" description="Low complexity" evidence="5">
    <location>
        <begin position="835"/>
        <end position="849"/>
    </location>
</feature>
<dbReference type="InterPro" id="IPR036322">
    <property type="entry name" value="WD40_repeat_dom_sf"/>
</dbReference>
<feature type="repeat" description="WD" evidence="4">
    <location>
        <begin position="235"/>
        <end position="276"/>
    </location>
</feature>
<dbReference type="InterPro" id="IPR019775">
    <property type="entry name" value="WD40_repeat_CS"/>
</dbReference>
<dbReference type="SMART" id="SM00320">
    <property type="entry name" value="WD40"/>
    <property type="match status" value="8"/>
</dbReference>
<name>A0A8H3M7S1_9GLOM</name>
<organism evidence="6 7">
    <name type="scientific">Rhizophagus clarus</name>
    <dbReference type="NCBI Taxonomy" id="94130"/>
    <lineage>
        <taxon>Eukaryota</taxon>
        <taxon>Fungi</taxon>
        <taxon>Fungi incertae sedis</taxon>
        <taxon>Mucoromycota</taxon>
        <taxon>Glomeromycotina</taxon>
        <taxon>Glomeromycetes</taxon>
        <taxon>Glomerales</taxon>
        <taxon>Glomeraceae</taxon>
        <taxon>Rhizophagus</taxon>
    </lineage>
</organism>
<dbReference type="Pfam" id="PF11816">
    <property type="entry name" value="DUF3337"/>
    <property type="match status" value="1"/>
</dbReference>